<name>A0ABT6EYD0_9SYNE</name>
<dbReference type="EMBL" id="JAKKUT010000002">
    <property type="protein sequence ID" value="MDG2990811.1"/>
    <property type="molecule type" value="Genomic_DNA"/>
</dbReference>
<reference evidence="1" key="2">
    <citation type="submission" date="2022-01" db="EMBL/GenBank/DDBJ databases">
        <authorList>
            <person name="Zivanovic Y."/>
            <person name="Moreira D."/>
            <person name="Lopez-Garcia P."/>
        </authorList>
    </citation>
    <scope>NUCLEOTIDE SEQUENCE</scope>
    <source>
        <strain evidence="1">G9</strain>
    </source>
</reference>
<keyword evidence="2" id="KW-1185">Reference proteome</keyword>
<comment type="caution">
    <text evidence="1">The sequence shown here is derived from an EMBL/GenBank/DDBJ whole genome shotgun (WGS) entry which is preliminary data.</text>
</comment>
<gene>
    <name evidence="1" type="ORF">L3556_07690</name>
</gene>
<protein>
    <submittedName>
        <fullName evidence="1">Uncharacterized protein</fullName>
    </submittedName>
</protein>
<dbReference type="RefSeq" id="WP_277866707.1">
    <property type="nucleotide sequence ID" value="NZ_JAKKUT010000002.1"/>
</dbReference>
<accession>A0ABT6EYD0</accession>
<reference evidence="1" key="1">
    <citation type="journal article" date="2022" name="Genome Biol. Evol.">
        <title>A New Gene Family Diagnostic for Intracellular Biomineralization of Amorphous Ca Carbonates by Cyanobacteria.</title>
        <authorList>
            <person name="Benzerara K."/>
            <person name="Duprat E."/>
            <person name="Bitard-Feildel T."/>
            <person name="Caumes G."/>
            <person name="Cassier-Chauvat C."/>
            <person name="Chauvat F."/>
            <person name="Dezi M."/>
            <person name="Diop S.I."/>
            <person name="Gaschignard G."/>
            <person name="Gorgen S."/>
            <person name="Gugger M."/>
            <person name="Lopez-Garcia P."/>
            <person name="Millet M."/>
            <person name="Skouri-Panet F."/>
            <person name="Moreira D."/>
            <person name="Callebaut I."/>
        </authorList>
    </citation>
    <scope>NUCLEOTIDE SEQUENCE</scope>
    <source>
        <strain evidence="1">G9</strain>
    </source>
</reference>
<sequence length="250" mass="27971">MASIEKFQHQIINAMARSCADMVDFTDDPAKPPNAEYLLTVNVAKEIRNLNYSAGDPYDIRLEEHTEQFARNCLFPSKFVGHPLAHVSTKFRLGTPKINRNGRIDVAVYENIPNNGYFGAQPICAIELKGLNPKMSSALSDMRRNLEFFRVSGNTGGSVLRFSIFAALHSFKRSSDEDRVQANEVKLKEKYQKALAQLGSTHDISVDIQVHTISKELVGRVLNEGEHKVLDTSAIHHFAGIIVTFRAKEV</sequence>
<dbReference type="Proteomes" id="UP001154265">
    <property type="component" value="Unassembled WGS sequence"/>
</dbReference>
<organism evidence="1 2">
    <name type="scientific">Candidatus Synechococcus calcipolaris G9</name>
    <dbReference type="NCBI Taxonomy" id="1497997"/>
    <lineage>
        <taxon>Bacteria</taxon>
        <taxon>Bacillati</taxon>
        <taxon>Cyanobacteriota</taxon>
        <taxon>Cyanophyceae</taxon>
        <taxon>Synechococcales</taxon>
        <taxon>Synechococcaceae</taxon>
        <taxon>Synechococcus</taxon>
    </lineage>
</organism>
<evidence type="ECO:0000313" key="1">
    <source>
        <dbReference type="EMBL" id="MDG2990811.1"/>
    </source>
</evidence>
<proteinExistence type="predicted"/>
<evidence type="ECO:0000313" key="2">
    <source>
        <dbReference type="Proteomes" id="UP001154265"/>
    </source>
</evidence>